<reference evidence="1 2" key="1">
    <citation type="submission" date="2020-07" db="EMBL/GenBank/DDBJ databases">
        <authorList>
            <person name="Feng H."/>
        </authorList>
    </citation>
    <scope>NUCLEOTIDE SEQUENCE [LARGE SCALE GENOMIC DNA]</scope>
    <source>
        <strain evidence="2">s-11</strain>
    </source>
</reference>
<comment type="caution">
    <text evidence="1">The sequence shown here is derived from an EMBL/GenBank/DDBJ whole genome shotgun (WGS) entry which is preliminary data.</text>
</comment>
<protein>
    <submittedName>
        <fullName evidence="1">Uncharacterized protein</fullName>
    </submittedName>
</protein>
<sequence length="110" mass="12801">MQINLLKDLIIDEYGNYYVAVKAKTGGGKPSEYTLVSAFMEIAFSSLITEEYYKEHQYEYVGRYILDLLKNHIEYCKSEGNGCKIIQLSELQKSCKVYFDPFFERNPSVK</sequence>
<dbReference type="EMBL" id="JACEIP010000022">
    <property type="protein sequence ID" value="MBA4543839.1"/>
    <property type="molecule type" value="Genomic_DNA"/>
</dbReference>
<gene>
    <name evidence="1" type="ORF">H1164_13170</name>
</gene>
<evidence type="ECO:0000313" key="2">
    <source>
        <dbReference type="Proteomes" id="UP000530514"/>
    </source>
</evidence>
<proteinExistence type="predicted"/>
<keyword evidence="2" id="KW-1185">Reference proteome</keyword>
<accession>A0A7W2AJJ6</accession>
<dbReference type="Proteomes" id="UP000530514">
    <property type="component" value="Unassembled WGS sequence"/>
</dbReference>
<evidence type="ECO:0000313" key="1">
    <source>
        <dbReference type="EMBL" id="MBA4543839.1"/>
    </source>
</evidence>
<dbReference type="RefSeq" id="WP_052154003.1">
    <property type="nucleotide sequence ID" value="NZ_JACEIP010000022.1"/>
</dbReference>
<dbReference type="OrthoDB" id="2636416at2"/>
<organism evidence="1 2">
    <name type="scientific">Thermoactinomyces daqus</name>
    <dbReference type="NCBI Taxonomy" id="1329516"/>
    <lineage>
        <taxon>Bacteria</taxon>
        <taxon>Bacillati</taxon>
        <taxon>Bacillota</taxon>
        <taxon>Bacilli</taxon>
        <taxon>Bacillales</taxon>
        <taxon>Thermoactinomycetaceae</taxon>
        <taxon>Thermoactinomyces</taxon>
    </lineage>
</organism>
<name>A0A7W2AJJ6_9BACL</name>
<dbReference type="AlphaFoldDB" id="A0A7W2AJJ6"/>